<evidence type="ECO:0000259" key="8">
    <source>
        <dbReference type="PROSITE" id="PS50928"/>
    </source>
</evidence>
<feature type="transmembrane region" description="Helical" evidence="7">
    <location>
        <begin position="181"/>
        <end position="203"/>
    </location>
</feature>
<dbReference type="CDD" id="cd06261">
    <property type="entry name" value="TM_PBP2"/>
    <property type="match status" value="1"/>
</dbReference>
<proteinExistence type="inferred from homology"/>
<evidence type="ECO:0000256" key="4">
    <source>
        <dbReference type="ARBA" id="ARBA00022692"/>
    </source>
</evidence>
<gene>
    <name evidence="9" type="ORF">HB776_09260</name>
</gene>
<feature type="transmembrane region" description="Helical" evidence="7">
    <location>
        <begin position="112"/>
        <end position="131"/>
    </location>
</feature>
<keyword evidence="3" id="KW-1003">Cell membrane</keyword>
<evidence type="ECO:0000256" key="5">
    <source>
        <dbReference type="ARBA" id="ARBA00022989"/>
    </source>
</evidence>
<dbReference type="PANTHER" id="PTHR30151">
    <property type="entry name" value="ALKANE SULFONATE ABC TRANSPORTER-RELATED, MEMBRANE SUBUNIT"/>
    <property type="match status" value="1"/>
</dbReference>
<sequence>MSGATPSEDLRATRGGAVPSSRGLVLPFALAFGWVWSVHVGWLSGPLAIQPERILLASFDDAAGREIWRSIAASALRYAGGAGIGIVLGLALGTAMGLSSTVERASGGSFHALRQITLFAWIPLLTAWFGNGEASKIVYIALSAFFPVALNTATGLRNVPTSYREVSRVLSLSRRQEIRRVLLPAALPAITIGIEIALISAWIGTVGAEYAIGNGRGIGTFVSEGREQFRMDIVIIGIIALAATGYLATRLCRRLSSLALMRASGLT</sequence>
<evidence type="ECO:0000256" key="2">
    <source>
        <dbReference type="ARBA" id="ARBA00022448"/>
    </source>
</evidence>
<dbReference type="GO" id="GO:0005886">
    <property type="term" value="C:plasma membrane"/>
    <property type="evidence" value="ECO:0007669"/>
    <property type="project" value="UniProtKB-SubCell"/>
</dbReference>
<dbReference type="SUPFAM" id="SSF161098">
    <property type="entry name" value="MetI-like"/>
    <property type="match status" value="1"/>
</dbReference>
<feature type="transmembrane region" description="Helical" evidence="7">
    <location>
        <begin position="233"/>
        <end position="252"/>
    </location>
</feature>
<keyword evidence="4 7" id="KW-0812">Transmembrane</keyword>
<name>A0A7G6TXC5_9BRAD</name>
<dbReference type="RefSeq" id="WP_184517092.1">
    <property type="nucleotide sequence ID" value="NZ_CP050292.1"/>
</dbReference>
<protein>
    <submittedName>
        <fullName evidence="9">ABC transporter permease</fullName>
    </submittedName>
</protein>
<dbReference type="Gene3D" id="1.10.3720.10">
    <property type="entry name" value="MetI-like"/>
    <property type="match status" value="1"/>
</dbReference>
<organism evidence="9 10">
    <name type="scientific">Tardiphaga robiniae</name>
    <dbReference type="NCBI Taxonomy" id="943830"/>
    <lineage>
        <taxon>Bacteria</taxon>
        <taxon>Pseudomonadati</taxon>
        <taxon>Pseudomonadota</taxon>
        <taxon>Alphaproteobacteria</taxon>
        <taxon>Hyphomicrobiales</taxon>
        <taxon>Nitrobacteraceae</taxon>
        <taxon>Tardiphaga</taxon>
    </lineage>
</organism>
<evidence type="ECO:0000256" key="6">
    <source>
        <dbReference type="ARBA" id="ARBA00023136"/>
    </source>
</evidence>
<dbReference type="AlphaFoldDB" id="A0A7G6TXC5"/>
<evidence type="ECO:0000256" key="7">
    <source>
        <dbReference type="RuleBase" id="RU363032"/>
    </source>
</evidence>
<evidence type="ECO:0000313" key="10">
    <source>
        <dbReference type="Proteomes" id="UP000515291"/>
    </source>
</evidence>
<dbReference type="KEGG" id="trb:HB776_09260"/>
<dbReference type="Proteomes" id="UP000515291">
    <property type="component" value="Chromosome"/>
</dbReference>
<comment type="similarity">
    <text evidence="7">Belongs to the binding-protein-dependent transport system permease family.</text>
</comment>
<dbReference type="PANTHER" id="PTHR30151:SF39">
    <property type="entry name" value="ABC TRANSPORTER PERMEASE PROTEIN"/>
    <property type="match status" value="1"/>
</dbReference>
<feature type="transmembrane region" description="Helical" evidence="7">
    <location>
        <begin position="78"/>
        <end position="100"/>
    </location>
</feature>
<dbReference type="PROSITE" id="PS50928">
    <property type="entry name" value="ABC_TM1"/>
    <property type="match status" value="1"/>
</dbReference>
<keyword evidence="2 7" id="KW-0813">Transport</keyword>
<dbReference type="InterPro" id="IPR035906">
    <property type="entry name" value="MetI-like_sf"/>
</dbReference>
<dbReference type="GO" id="GO:0010438">
    <property type="term" value="P:cellular response to sulfur starvation"/>
    <property type="evidence" value="ECO:0007669"/>
    <property type="project" value="TreeGrafter"/>
</dbReference>
<dbReference type="EMBL" id="CP050292">
    <property type="protein sequence ID" value="QND71407.1"/>
    <property type="molecule type" value="Genomic_DNA"/>
</dbReference>
<feature type="transmembrane region" description="Helical" evidence="7">
    <location>
        <begin position="137"/>
        <end position="160"/>
    </location>
</feature>
<comment type="subcellular location">
    <subcellularLocation>
        <location evidence="1 7">Cell membrane</location>
        <topology evidence="1 7">Multi-pass membrane protein</topology>
    </subcellularLocation>
</comment>
<dbReference type="GO" id="GO:0055085">
    <property type="term" value="P:transmembrane transport"/>
    <property type="evidence" value="ECO:0007669"/>
    <property type="project" value="InterPro"/>
</dbReference>
<dbReference type="Pfam" id="PF00528">
    <property type="entry name" value="BPD_transp_1"/>
    <property type="match status" value="1"/>
</dbReference>
<evidence type="ECO:0000256" key="1">
    <source>
        <dbReference type="ARBA" id="ARBA00004651"/>
    </source>
</evidence>
<dbReference type="InterPro" id="IPR000515">
    <property type="entry name" value="MetI-like"/>
</dbReference>
<keyword evidence="5 7" id="KW-1133">Transmembrane helix</keyword>
<keyword evidence="6 7" id="KW-0472">Membrane</keyword>
<feature type="transmembrane region" description="Helical" evidence="7">
    <location>
        <begin position="24"/>
        <end position="43"/>
    </location>
</feature>
<evidence type="ECO:0000313" key="9">
    <source>
        <dbReference type="EMBL" id="QND71407.1"/>
    </source>
</evidence>
<feature type="domain" description="ABC transmembrane type-1" evidence="8">
    <location>
        <begin position="67"/>
        <end position="252"/>
    </location>
</feature>
<evidence type="ECO:0000256" key="3">
    <source>
        <dbReference type="ARBA" id="ARBA00022475"/>
    </source>
</evidence>
<accession>A0A7G6TXC5</accession>
<reference evidence="10" key="1">
    <citation type="journal article" date="2020" name="Mol. Plant Microbe">
        <title>Rhizobial microsymbionts of the narrowly endemic Oxytropis species growing in Kamchatka are characterized by significant genetic diversity and possess a set of genes that are associated with T3SS and T6SS secretion systems and can affect the development of symbiosis.</title>
        <authorList>
            <person name="Safronova V."/>
            <person name="Guro P."/>
            <person name="Sazanova A."/>
            <person name="Kuznetsova I."/>
            <person name="Belimov A."/>
            <person name="Yakubov V."/>
            <person name="Chirak E."/>
            <person name="Afonin A."/>
            <person name="Gogolev Y."/>
            <person name="Andronov E."/>
            <person name="Tikhonovich I."/>
        </authorList>
    </citation>
    <scope>NUCLEOTIDE SEQUENCE [LARGE SCALE GENOMIC DNA]</scope>
    <source>
        <strain evidence="10">581</strain>
    </source>
</reference>